<sequence length="129" mass="13511">ILLQREPSPALQRTSDSGPNDKAGSSPRQSSARYASGPTGCHAAAEQAPAGTAGPGRRSPPRTRRRAHLGAVQVSTGASPDRCSKAAATRGNAARVYHIMQRGPPALKARAVRCALWSRAEQRGAMMDT</sequence>
<feature type="region of interest" description="Disordered" evidence="1">
    <location>
        <begin position="1"/>
        <end position="84"/>
    </location>
</feature>
<organism evidence="2 3">
    <name type="scientific">Prorocentrum cordatum</name>
    <dbReference type="NCBI Taxonomy" id="2364126"/>
    <lineage>
        <taxon>Eukaryota</taxon>
        <taxon>Sar</taxon>
        <taxon>Alveolata</taxon>
        <taxon>Dinophyceae</taxon>
        <taxon>Prorocentrales</taxon>
        <taxon>Prorocentraceae</taxon>
        <taxon>Prorocentrum</taxon>
    </lineage>
</organism>
<dbReference type="Proteomes" id="UP001189429">
    <property type="component" value="Unassembled WGS sequence"/>
</dbReference>
<evidence type="ECO:0000313" key="2">
    <source>
        <dbReference type="EMBL" id="CAK0871718.1"/>
    </source>
</evidence>
<accession>A0ABN9VEZ2</accession>
<feature type="compositionally biased region" description="Basic residues" evidence="1">
    <location>
        <begin position="59"/>
        <end position="68"/>
    </location>
</feature>
<comment type="caution">
    <text evidence="2">The sequence shown here is derived from an EMBL/GenBank/DDBJ whole genome shotgun (WGS) entry which is preliminary data.</text>
</comment>
<keyword evidence="3" id="KW-1185">Reference proteome</keyword>
<feature type="non-terminal residue" evidence="2">
    <location>
        <position position="1"/>
    </location>
</feature>
<name>A0ABN9VEZ2_9DINO</name>
<proteinExistence type="predicted"/>
<evidence type="ECO:0000313" key="3">
    <source>
        <dbReference type="Proteomes" id="UP001189429"/>
    </source>
</evidence>
<dbReference type="EMBL" id="CAUYUJ010017100">
    <property type="protein sequence ID" value="CAK0871718.1"/>
    <property type="molecule type" value="Genomic_DNA"/>
</dbReference>
<evidence type="ECO:0000256" key="1">
    <source>
        <dbReference type="SAM" id="MobiDB-lite"/>
    </source>
</evidence>
<feature type="compositionally biased region" description="Low complexity" evidence="1">
    <location>
        <begin position="43"/>
        <end position="57"/>
    </location>
</feature>
<reference evidence="2" key="1">
    <citation type="submission" date="2023-10" db="EMBL/GenBank/DDBJ databases">
        <authorList>
            <person name="Chen Y."/>
            <person name="Shah S."/>
            <person name="Dougan E. K."/>
            <person name="Thang M."/>
            <person name="Chan C."/>
        </authorList>
    </citation>
    <scope>NUCLEOTIDE SEQUENCE [LARGE SCALE GENOMIC DNA]</scope>
</reference>
<gene>
    <name evidence="2" type="ORF">PCOR1329_LOCUS57455</name>
</gene>
<protein>
    <submittedName>
        <fullName evidence="2">Uncharacterized protein</fullName>
    </submittedName>
</protein>